<dbReference type="GeneID" id="14872519"/>
<reference evidence="3" key="1">
    <citation type="journal article" date="2011" name="Genome Res.">
        <title>Phylogeny-wide analysis of social amoeba genomes highlights ancient origins for complex intercellular communication.</title>
        <authorList>
            <person name="Heidel A.J."/>
            <person name="Lawal H.M."/>
            <person name="Felder M."/>
            <person name="Schilde C."/>
            <person name="Helps N.R."/>
            <person name="Tunggal B."/>
            <person name="Rivero F."/>
            <person name="John U."/>
            <person name="Schleicher M."/>
            <person name="Eichinger L."/>
            <person name="Platzer M."/>
            <person name="Noegel A.A."/>
            <person name="Schaap P."/>
            <person name="Gloeckner G."/>
        </authorList>
    </citation>
    <scope>NUCLEOTIDE SEQUENCE [LARGE SCALE GENOMIC DNA]</scope>
    <source>
        <strain evidence="3">SH3</strain>
    </source>
</reference>
<evidence type="ECO:0000313" key="3">
    <source>
        <dbReference type="Proteomes" id="UP000007797"/>
    </source>
</evidence>
<organism evidence="2 3">
    <name type="scientific">Cavenderia fasciculata</name>
    <name type="common">Slime mold</name>
    <name type="synonym">Dictyostelium fasciculatum</name>
    <dbReference type="NCBI Taxonomy" id="261658"/>
    <lineage>
        <taxon>Eukaryota</taxon>
        <taxon>Amoebozoa</taxon>
        <taxon>Evosea</taxon>
        <taxon>Eumycetozoa</taxon>
        <taxon>Dictyostelia</taxon>
        <taxon>Acytosteliales</taxon>
        <taxon>Cavenderiaceae</taxon>
        <taxon>Cavenderia</taxon>
    </lineage>
</organism>
<dbReference type="Pfam" id="PF16053">
    <property type="entry name" value="MRP-S34"/>
    <property type="match status" value="1"/>
</dbReference>
<dbReference type="OrthoDB" id="16434at2759"/>
<dbReference type="PANTHER" id="PTHR28589">
    <property type="entry name" value="28S RIBOSOMAL PROTEIN S34, MITOCHONDRIAL"/>
    <property type="match status" value="1"/>
</dbReference>
<name>F4PW80_CACFS</name>
<sequence>MSAPTSQAVQNIFKRITKEQSKGRNFLDVCFGLPDQGVGHRLTKTLWPERESYWTVTRVRFTKNSGGRTTSLRGAAYGILTWGGKTDERERKVMDILQRKWTTFPYEFQKAEKKTETTEPTEAAVEGEQQQQN</sequence>
<dbReference type="GO" id="GO:0005739">
    <property type="term" value="C:mitochondrion"/>
    <property type="evidence" value="ECO:0007669"/>
    <property type="project" value="InterPro"/>
</dbReference>
<dbReference type="OMA" id="TYWTVTK"/>
<dbReference type="KEGG" id="dfa:DFA_07367"/>
<gene>
    <name evidence="2" type="ORF">DFA_07367</name>
</gene>
<dbReference type="AlphaFoldDB" id="F4PW80"/>
<accession>F4PW80</accession>
<protein>
    <submittedName>
        <fullName evidence="2">Uncharacterized protein</fullName>
    </submittedName>
</protein>
<feature type="region of interest" description="Disordered" evidence="1">
    <location>
        <begin position="111"/>
        <end position="133"/>
    </location>
</feature>
<evidence type="ECO:0000256" key="1">
    <source>
        <dbReference type="SAM" id="MobiDB-lite"/>
    </source>
</evidence>
<dbReference type="Proteomes" id="UP000007797">
    <property type="component" value="Unassembled WGS sequence"/>
</dbReference>
<keyword evidence="3" id="KW-1185">Reference proteome</keyword>
<dbReference type="RefSeq" id="XP_004367227.1">
    <property type="nucleotide sequence ID" value="XM_004367170.1"/>
</dbReference>
<dbReference type="GO" id="GO:0003735">
    <property type="term" value="F:structural constituent of ribosome"/>
    <property type="evidence" value="ECO:0007669"/>
    <property type="project" value="InterPro"/>
</dbReference>
<dbReference type="PANTHER" id="PTHR28589:SF1">
    <property type="entry name" value="SMALL RIBOSOMAL SUBUNIT PROTEIN MS34"/>
    <property type="match status" value="1"/>
</dbReference>
<evidence type="ECO:0000313" key="2">
    <source>
        <dbReference type="EMBL" id="EGG20244.1"/>
    </source>
</evidence>
<dbReference type="EMBL" id="GL883013">
    <property type="protein sequence ID" value="EGG20244.1"/>
    <property type="molecule type" value="Genomic_DNA"/>
</dbReference>
<proteinExistence type="predicted"/>
<dbReference type="InterPro" id="IPR032053">
    <property type="entry name" value="Ribosomal_mS34"/>
</dbReference>